<dbReference type="AlphaFoldDB" id="W5XZD7"/>
<reference evidence="2 3" key="1">
    <citation type="submission" date="2013-02" db="EMBL/GenBank/DDBJ databases">
        <title>The complete genome sequence of Corynebacterium vitaeruminis DSM 20294.</title>
        <authorList>
            <person name="Ruckert C."/>
            <person name="Albersmeier A."/>
            <person name="Kalinowski J."/>
        </authorList>
    </citation>
    <scope>NUCLEOTIDE SEQUENCE [LARGE SCALE GENOMIC DNA]</scope>
    <source>
        <strain evidence="3">ATCC 10234</strain>
    </source>
</reference>
<dbReference type="PATRIC" id="fig|1224164.3.peg.664"/>
<keyword evidence="3" id="KW-1185">Reference proteome</keyword>
<evidence type="ECO:0000313" key="2">
    <source>
        <dbReference type="EMBL" id="AHI22059.1"/>
    </source>
</evidence>
<sequence length="292" mass="31225">MVKRLKVKSTSGRDVIVYPLVRKMTLETVRDLRGFPVGVLISPTHNEASVALRVDNPAAATVGAWRQWEHDVAEDETVIATCLSVSASEVLLWVTFESTGKTERKDSGEFLTRIARALPAAYDAADTLALAATPLDADQLTKMIALAVGSGDDDVFPPLIRQLSEHAGAVATDMQFTASFEIGEIAAEPDFFTTVIDTGLGLADAAQDLATVRVGLWSRTAANEADSPRVVGVVSISALDGPTVDDLSEAMISQFSPKQRLRVRRLWGRQAIAALASLGCGVLAWQHLEVAA</sequence>
<keyword evidence="1" id="KW-0812">Transmembrane</keyword>
<organism evidence="2 3">
    <name type="scientific">Corynebacterium vitaeruminis DSM 20294</name>
    <dbReference type="NCBI Taxonomy" id="1224164"/>
    <lineage>
        <taxon>Bacteria</taxon>
        <taxon>Bacillati</taxon>
        <taxon>Actinomycetota</taxon>
        <taxon>Actinomycetes</taxon>
        <taxon>Mycobacteriales</taxon>
        <taxon>Corynebacteriaceae</taxon>
        <taxon>Corynebacterium</taxon>
    </lineage>
</organism>
<dbReference type="KEGG" id="cvt:B843_03340"/>
<dbReference type="STRING" id="1224164.B843_03340"/>
<dbReference type="RefSeq" id="WP_038595213.1">
    <property type="nucleotide sequence ID" value="NZ_CP004353.1"/>
</dbReference>
<dbReference type="EMBL" id="CP004353">
    <property type="protein sequence ID" value="AHI22059.1"/>
    <property type="molecule type" value="Genomic_DNA"/>
</dbReference>
<dbReference type="eggNOG" id="ENOG5031K5U">
    <property type="taxonomic scope" value="Bacteria"/>
</dbReference>
<keyword evidence="1" id="KW-0472">Membrane</keyword>
<evidence type="ECO:0000256" key="1">
    <source>
        <dbReference type="SAM" id="Phobius"/>
    </source>
</evidence>
<name>W5XZD7_9CORY</name>
<dbReference type="Proteomes" id="UP000019222">
    <property type="component" value="Chromosome"/>
</dbReference>
<feature type="transmembrane region" description="Helical" evidence="1">
    <location>
        <begin position="266"/>
        <end position="288"/>
    </location>
</feature>
<accession>W5XZD7</accession>
<evidence type="ECO:0000313" key="3">
    <source>
        <dbReference type="Proteomes" id="UP000019222"/>
    </source>
</evidence>
<dbReference type="HOGENOM" id="CLU_952230_0_0_11"/>
<keyword evidence="1" id="KW-1133">Transmembrane helix</keyword>
<protein>
    <submittedName>
        <fullName evidence="2">Uncharacterized protein</fullName>
    </submittedName>
</protein>
<proteinExistence type="predicted"/>
<gene>
    <name evidence="2" type="ORF">B843_03340</name>
</gene>